<protein>
    <submittedName>
        <fullName evidence="1">Uncharacterized protein</fullName>
    </submittedName>
</protein>
<reference evidence="2" key="1">
    <citation type="journal article" date="2011" name="PLoS Genet.">
        <title>Genomic analysis of the necrotrophic fungal pathogens Sclerotinia sclerotiorum and Botrytis cinerea.</title>
        <authorList>
            <person name="Amselem J."/>
            <person name="Cuomo C.A."/>
            <person name="van Kan J.A."/>
            <person name="Viaud M."/>
            <person name="Benito E.P."/>
            <person name="Couloux A."/>
            <person name="Coutinho P.M."/>
            <person name="de Vries R.P."/>
            <person name="Dyer P.S."/>
            <person name="Fillinger S."/>
            <person name="Fournier E."/>
            <person name="Gout L."/>
            <person name="Hahn M."/>
            <person name="Kohn L."/>
            <person name="Lapalu N."/>
            <person name="Plummer K.M."/>
            <person name="Pradier J.M."/>
            <person name="Quevillon E."/>
            <person name="Sharon A."/>
            <person name="Simon A."/>
            <person name="ten Have A."/>
            <person name="Tudzynski B."/>
            <person name="Tudzynski P."/>
            <person name="Wincker P."/>
            <person name="Andrew M."/>
            <person name="Anthouard V."/>
            <person name="Beever R.E."/>
            <person name="Beffa R."/>
            <person name="Benoit I."/>
            <person name="Bouzid O."/>
            <person name="Brault B."/>
            <person name="Chen Z."/>
            <person name="Choquer M."/>
            <person name="Collemare J."/>
            <person name="Cotton P."/>
            <person name="Danchin E.G."/>
            <person name="Da Silva C."/>
            <person name="Gautier A."/>
            <person name="Giraud C."/>
            <person name="Giraud T."/>
            <person name="Gonzalez C."/>
            <person name="Grossetete S."/>
            <person name="Guldener U."/>
            <person name="Henrissat B."/>
            <person name="Howlett B.J."/>
            <person name="Kodira C."/>
            <person name="Kretschmer M."/>
            <person name="Lappartient A."/>
            <person name="Leroch M."/>
            <person name="Levis C."/>
            <person name="Mauceli E."/>
            <person name="Neuveglise C."/>
            <person name="Oeser B."/>
            <person name="Pearson M."/>
            <person name="Poulain J."/>
            <person name="Poussereau N."/>
            <person name="Quesneville H."/>
            <person name="Rascle C."/>
            <person name="Schumacher J."/>
            <person name="Segurens B."/>
            <person name="Sexton A."/>
            <person name="Silva E."/>
            <person name="Sirven C."/>
            <person name="Soanes D.M."/>
            <person name="Talbot N.J."/>
            <person name="Templeton M."/>
            <person name="Yandava C."/>
            <person name="Yarden O."/>
            <person name="Zeng Q."/>
            <person name="Rollins J.A."/>
            <person name="Lebrun M.H."/>
            <person name="Dickman M."/>
        </authorList>
    </citation>
    <scope>NUCLEOTIDE SEQUENCE [LARGE SCALE GENOMIC DNA]</scope>
    <source>
        <strain evidence="2">T4</strain>
    </source>
</reference>
<accession>G2XXR4</accession>
<organism evidence="1 2">
    <name type="scientific">Botryotinia fuckeliana (strain T4)</name>
    <name type="common">Noble rot fungus</name>
    <name type="synonym">Botrytis cinerea</name>
    <dbReference type="NCBI Taxonomy" id="999810"/>
    <lineage>
        <taxon>Eukaryota</taxon>
        <taxon>Fungi</taxon>
        <taxon>Dikarya</taxon>
        <taxon>Ascomycota</taxon>
        <taxon>Pezizomycotina</taxon>
        <taxon>Leotiomycetes</taxon>
        <taxon>Helotiales</taxon>
        <taxon>Sclerotiniaceae</taxon>
        <taxon>Botrytis</taxon>
    </lineage>
</organism>
<evidence type="ECO:0000313" key="2">
    <source>
        <dbReference type="Proteomes" id="UP000008177"/>
    </source>
</evidence>
<dbReference type="AlphaFoldDB" id="G2XXR4"/>
<gene>
    <name evidence="1" type="ORF">BofuT4_uP050410.1</name>
</gene>
<sequence>MIAPRLRPSGRARICNKIERIHTLIKSLEGAFVKISGRKEGG</sequence>
<evidence type="ECO:0000313" key="1">
    <source>
        <dbReference type="EMBL" id="CCD45251.1"/>
    </source>
</evidence>
<proteinExistence type="predicted"/>
<name>G2XXR4_BOTF4</name>
<dbReference type="InParanoid" id="G2XXR4"/>
<dbReference type="Proteomes" id="UP000008177">
    <property type="component" value="Unplaced contigs"/>
</dbReference>
<dbReference type="EMBL" id="FQ790276">
    <property type="protein sequence ID" value="CCD45251.1"/>
    <property type="molecule type" value="Genomic_DNA"/>
</dbReference>
<dbReference type="HOGENOM" id="CLU_3260430_0_0_1"/>